<organism evidence="1">
    <name type="scientific">Siphoviridae sp. ct9iM43</name>
    <dbReference type="NCBI Taxonomy" id="2826177"/>
    <lineage>
        <taxon>Viruses</taxon>
        <taxon>Duplodnaviria</taxon>
        <taxon>Heunggongvirae</taxon>
        <taxon>Uroviricota</taxon>
        <taxon>Caudoviricetes</taxon>
    </lineage>
</organism>
<dbReference type="EMBL" id="BK014812">
    <property type="protein sequence ID" value="DAD76877.1"/>
    <property type="molecule type" value="Genomic_DNA"/>
</dbReference>
<name>A0A8S5M3L5_9CAUD</name>
<reference evidence="1" key="1">
    <citation type="journal article" date="2021" name="Proc. Natl. Acad. Sci. U.S.A.">
        <title>A Catalog of Tens of Thousands of Viruses from Human Metagenomes Reveals Hidden Associations with Chronic Diseases.</title>
        <authorList>
            <person name="Tisza M.J."/>
            <person name="Buck C.B."/>
        </authorList>
    </citation>
    <scope>NUCLEOTIDE SEQUENCE</scope>
    <source>
        <strain evidence="1">Ct9iM43</strain>
    </source>
</reference>
<accession>A0A8S5M3L5</accession>
<sequence length="393" mass="44870">MFGVTEEGFKIKDFQSISNDIQGRYRVRLQDNNYVLDFNTPEGIHSEAISYELKEVWEDLLLLSNQMNINTATGVYLDYFGTLLRTPRKPGQFATGQVKIIGNQNLAIPSQTVIKYAEKEYVILNNVILDTLETTGDYSKTAFIQAINIGSEYNISTDVEFEFEYQGIKKITNDTNIEGGENSESDSIYRARLKKQQTTKKTAIHEALHNGLMALENVKDCIILDPETNPSTEPGTIKVFIDGTPNDNIFETILDLKADGILTLKDSNAQSMEKELKRDSFKRKIIYNLIKYNGFRIKVEVKKVKNEDEKDNRWTPLIKQEILKYINNLKSGEGISYVKVYSEVLGIDDLREISLKMGTENSNVAEYNFDKVFPIPIGQKFQINEDNIEVLYV</sequence>
<evidence type="ECO:0000313" key="1">
    <source>
        <dbReference type="EMBL" id="DAD76877.1"/>
    </source>
</evidence>
<protein>
    <submittedName>
        <fullName evidence="1">Baseplate wedge protein</fullName>
    </submittedName>
</protein>
<proteinExistence type="predicted"/>